<sequence length="76" mass="8303">MAKLEDDYLLPIYSLPFCKWRRNKCDDLHACAVTADTVDNDALTTTADTNASNGVESDPTHQSLLGGHDCWASLCS</sequence>
<gene>
    <name evidence="1" type="ORF">TTAC_LOCUS11549</name>
</gene>
<protein>
    <submittedName>
        <fullName evidence="1 3">Uncharacterized protein</fullName>
    </submittedName>
</protein>
<evidence type="ECO:0000313" key="1">
    <source>
        <dbReference type="EMBL" id="VDM36950.1"/>
    </source>
</evidence>
<dbReference type="EMBL" id="UYWX01024913">
    <property type="protein sequence ID" value="VDM36950.1"/>
    <property type="molecule type" value="Genomic_DNA"/>
</dbReference>
<evidence type="ECO:0000313" key="2">
    <source>
        <dbReference type="Proteomes" id="UP000274429"/>
    </source>
</evidence>
<organism evidence="3">
    <name type="scientific">Hydatigena taeniaeformis</name>
    <name type="common">Feline tapeworm</name>
    <name type="synonym">Taenia taeniaeformis</name>
    <dbReference type="NCBI Taxonomy" id="6205"/>
    <lineage>
        <taxon>Eukaryota</taxon>
        <taxon>Metazoa</taxon>
        <taxon>Spiralia</taxon>
        <taxon>Lophotrochozoa</taxon>
        <taxon>Platyhelminthes</taxon>
        <taxon>Cestoda</taxon>
        <taxon>Eucestoda</taxon>
        <taxon>Cyclophyllidea</taxon>
        <taxon>Taeniidae</taxon>
        <taxon>Hydatigera</taxon>
    </lineage>
</organism>
<evidence type="ECO:0000313" key="3">
    <source>
        <dbReference type="WBParaSite" id="TTAC_0001156601-mRNA-1"/>
    </source>
</evidence>
<reference evidence="3" key="1">
    <citation type="submission" date="2017-02" db="UniProtKB">
        <authorList>
            <consortium name="WormBaseParasite"/>
        </authorList>
    </citation>
    <scope>IDENTIFICATION</scope>
</reference>
<keyword evidence="2" id="KW-1185">Reference proteome</keyword>
<reference evidence="1 2" key="2">
    <citation type="submission" date="2018-11" db="EMBL/GenBank/DDBJ databases">
        <authorList>
            <consortium name="Pathogen Informatics"/>
        </authorList>
    </citation>
    <scope>NUCLEOTIDE SEQUENCE [LARGE SCALE GENOMIC DNA]</scope>
</reference>
<name>A0A0R3XDD9_HYDTA</name>
<accession>A0A0R3XDD9</accession>
<dbReference type="AlphaFoldDB" id="A0A0R3XDD9"/>
<dbReference type="Proteomes" id="UP000274429">
    <property type="component" value="Unassembled WGS sequence"/>
</dbReference>
<dbReference type="WBParaSite" id="TTAC_0001156601-mRNA-1">
    <property type="protein sequence ID" value="TTAC_0001156601-mRNA-1"/>
    <property type="gene ID" value="TTAC_0001156601"/>
</dbReference>
<proteinExistence type="predicted"/>